<accession>A0ABU6Q3A2</accession>
<dbReference type="CDD" id="cd03784">
    <property type="entry name" value="GT1_Gtf-like"/>
    <property type="match status" value="1"/>
</dbReference>
<dbReference type="InterPro" id="IPR050481">
    <property type="entry name" value="UDP-glycosyltransf_plant"/>
</dbReference>
<dbReference type="InterPro" id="IPR002213">
    <property type="entry name" value="UDP_glucos_trans"/>
</dbReference>
<evidence type="ECO:0000313" key="6">
    <source>
        <dbReference type="Proteomes" id="UP001341840"/>
    </source>
</evidence>
<dbReference type="PANTHER" id="PTHR48048:SF45">
    <property type="entry name" value="GLYCOSYLTRANSFERASE"/>
    <property type="match status" value="1"/>
</dbReference>
<dbReference type="EC" id="2.4.1.-" evidence="4"/>
<gene>
    <name evidence="5" type="ORF">PIB30_003714</name>
</gene>
<sequence length="488" mass="54569">MHPTPIIMMSSNNKQEAQVVLVPASGHSHLLSTLEFAKLLVNHDHRITVNLMLISSPIDTKTTSTATNSLLSHYSHRIKVINLPDYTPNLSSDKSDRASLMNALVDFLKPHLREAVSNLTASPSAPPLAAFIVDMFFTQMIEIAKDFGVPALVFYTSGAAFLGMTLHLHTLRVRDNLVAYEWEDSDSELTIPTFANPIPWRNLPSLFMQKQWDSLFMSYASGLKEAHGFIVNTFEELESYPIHSFQHASFPVFPVGPILNLTSTTGDASEDIIKWLDDQPPASVVFLCFGSRGWFHQDQLREIARALQDSEARFLWSMRKPPPEGSMDMPTDYSLPELTELLPHGFLDRTAGVGRVIGWAPQAQVLAHKATGGFVSHCGWNSTLESIYYGVPIAAWPLFAEQQSNAFQLVRELKVAVEISLEFKHGLSFGITPVLSSEKIEKGIRNVLKDAEVRKRMKEMSEKCRGTMKEGGCSYSHLGRFIDYLMDN</sequence>
<comment type="similarity">
    <text evidence="1 3">Belongs to the UDP-glycosyltransferase family.</text>
</comment>
<dbReference type="InterPro" id="IPR035595">
    <property type="entry name" value="UDP_glycos_trans_CS"/>
</dbReference>
<organism evidence="5 6">
    <name type="scientific">Stylosanthes scabra</name>
    <dbReference type="NCBI Taxonomy" id="79078"/>
    <lineage>
        <taxon>Eukaryota</taxon>
        <taxon>Viridiplantae</taxon>
        <taxon>Streptophyta</taxon>
        <taxon>Embryophyta</taxon>
        <taxon>Tracheophyta</taxon>
        <taxon>Spermatophyta</taxon>
        <taxon>Magnoliopsida</taxon>
        <taxon>eudicotyledons</taxon>
        <taxon>Gunneridae</taxon>
        <taxon>Pentapetalae</taxon>
        <taxon>rosids</taxon>
        <taxon>fabids</taxon>
        <taxon>Fabales</taxon>
        <taxon>Fabaceae</taxon>
        <taxon>Papilionoideae</taxon>
        <taxon>50 kb inversion clade</taxon>
        <taxon>dalbergioids sensu lato</taxon>
        <taxon>Dalbergieae</taxon>
        <taxon>Pterocarpus clade</taxon>
        <taxon>Stylosanthes</taxon>
    </lineage>
</organism>
<proteinExistence type="inferred from homology"/>
<dbReference type="Proteomes" id="UP001341840">
    <property type="component" value="Unassembled WGS sequence"/>
</dbReference>
<dbReference type="PROSITE" id="PS00375">
    <property type="entry name" value="UDPGT"/>
    <property type="match status" value="1"/>
</dbReference>
<dbReference type="Gene3D" id="3.40.50.2000">
    <property type="entry name" value="Glycogen Phosphorylase B"/>
    <property type="match status" value="2"/>
</dbReference>
<dbReference type="SUPFAM" id="SSF53756">
    <property type="entry name" value="UDP-Glycosyltransferase/glycogen phosphorylase"/>
    <property type="match status" value="1"/>
</dbReference>
<comment type="caution">
    <text evidence="5">The sequence shown here is derived from an EMBL/GenBank/DDBJ whole genome shotgun (WGS) entry which is preliminary data.</text>
</comment>
<evidence type="ECO:0000256" key="2">
    <source>
        <dbReference type="ARBA" id="ARBA00022679"/>
    </source>
</evidence>
<protein>
    <recommendedName>
        <fullName evidence="4">Glycosyltransferase</fullName>
        <ecNumber evidence="4">2.4.1.-</ecNumber>
    </recommendedName>
</protein>
<evidence type="ECO:0000256" key="4">
    <source>
        <dbReference type="RuleBase" id="RU362057"/>
    </source>
</evidence>
<keyword evidence="6" id="KW-1185">Reference proteome</keyword>
<dbReference type="EMBL" id="JASCZI010000007">
    <property type="protein sequence ID" value="MED6106304.1"/>
    <property type="molecule type" value="Genomic_DNA"/>
</dbReference>
<evidence type="ECO:0000256" key="1">
    <source>
        <dbReference type="ARBA" id="ARBA00009995"/>
    </source>
</evidence>
<keyword evidence="3" id="KW-0328">Glycosyltransferase</keyword>
<keyword evidence="2 3" id="KW-0808">Transferase</keyword>
<dbReference type="Pfam" id="PF00201">
    <property type="entry name" value="UDPGT"/>
    <property type="match status" value="1"/>
</dbReference>
<evidence type="ECO:0000313" key="5">
    <source>
        <dbReference type="EMBL" id="MED6106304.1"/>
    </source>
</evidence>
<reference evidence="5 6" key="1">
    <citation type="journal article" date="2023" name="Plants (Basel)">
        <title>Bridging the Gap: Combining Genomics and Transcriptomics Approaches to Understand Stylosanthes scabra, an Orphan Legume from the Brazilian Caatinga.</title>
        <authorList>
            <person name="Ferreira-Neto J.R.C."/>
            <person name="da Silva M.D."/>
            <person name="Binneck E."/>
            <person name="de Melo N.F."/>
            <person name="da Silva R.H."/>
            <person name="de Melo A.L.T.M."/>
            <person name="Pandolfi V."/>
            <person name="Bustamante F.O."/>
            <person name="Brasileiro-Vidal A.C."/>
            <person name="Benko-Iseppon A.M."/>
        </authorList>
    </citation>
    <scope>NUCLEOTIDE SEQUENCE [LARGE SCALE GENOMIC DNA]</scope>
    <source>
        <tissue evidence="5">Leaves</tissue>
    </source>
</reference>
<evidence type="ECO:0000256" key="3">
    <source>
        <dbReference type="RuleBase" id="RU003718"/>
    </source>
</evidence>
<dbReference type="PANTHER" id="PTHR48048">
    <property type="entry name" value="GLYCOSYLTRANSFERASE"/>
    <property type="match status" value="1"/>
</dbReference>
<name>A0ABU6Q3A2_9FABA</name>